<name>A0A1Q9CMS7_SYMMI</name>
<dbReference type="EMBL" id="LSRX01001058">
    <property type="protein sequence ID" value="OLP84224.1"/>
    <property type="molecule type" value="Genomic_DNA"/>
</dbReference>
<comment type="caution">
    <text evidence="1">The sequence shown here is derived from an EMBL/GenBank/DDBJ whole genome shotgun (WGS) entry which is preliminary data.</text>
</comment>
<reference evidence="1 2" key="1">
    <citation type="submission" date="2016-02" db="EMBL/GenBank/DDBJ databases">
        <title>Genome analysis of coral dinoflagellate symbionts highlights evolutionary adaptations to a symbiotic lifestyle.</title>
        <authorList>
            <person name="Aranda M."/>
            <person name="Li Y."/>
            <person name="Liew Y.J."/>
            <person name="Baumgarten S."/>
            <person name="Simakov O."/>
            <person name="Wilson M."/>
            <person name="Piel J."/>
            <person name="Ashoor H."/>
            <person name="Bougouffa S."/>
            <person name="Bajic V.B."/>
            <person name="Ryu T."/>
            <person name="Ravasi T."/>
            <person name="Bayer T."/>
            <person name="Micklem G."/>
            <person name="Kim H."/>
            <person name="Bhak J."/>
            <person name="Lajeunesse T.C."/>
            <person name="Voolstra C.R."/>
        </authorList>
    </citation>
    <scope>NUCLEOTIDE SEQUENCE [LARGE SCALE GENOMIC DNA]</scope>
    <source>
        <strain evidence="1 2">CCMP2467</strain>
    </source>
</reference>
<evidence type="ECO:0000313" key="1">
    <source>
        <dbReference type="EMBL" id="OLP84224.1"/>
    </source>
</evidence>
<keyword evidence="2" id="KW-1185">Reference proteome</keyword>
<sequence>MVAKAITKLSRKAEGLDGMGADILKKSWAGWVECTAPCRGQKMSEATLSTLSLAKIRCSVPGTRKYTPPFYYETRIIFRNLRHARSADVSQAFGRTYEKCHEIQRDQFLLPYYLWHANLSFDTEDATKSSPLSPPLFPGEVFTGLFSARPRFEQGSFLAQVAFAENSLTEARHGHVSSPWLEISPWEGGDDEGQAVRRLSSKDLWSVQVCDMEPFWEKEVISCVRAKFGPIRGEQGAM</sequence>
<gene>
    <name evidence="1" type="ORF">AK812_SmicGene34935</name>
</gene>
<dbReference type="Proteomes" id="UP000186817">
    <property type="component" value="Unassembled WGS sequence"/>
</dbReference>
<evidence type="ECO:0000313" key="2">
    <source>
        <dbReference type="Proteomes" id="UP000186817"/>
    </source>
</evidence>
<accession>A0A1Q9CMS7</accession>
<protein>
    <submittedName>
        <fullName evidence="1">Uncharacterized protein</fullName>
    </submittedName>
</protein>
<proteinExistence type="predicted"/>
<dbReference type="AlphaFoldDB" id="A0A1Q9CMS7"/>
<organism evidence="1 2">
    <name type="scientific">Symbiodinium microadriaticum</name>
    <name type="common">Dinoflagellate</name>
    <name type="synonym">Zooxanthella microadriatica</name>
    <dbReference type="NCBI Taxonomy" id="2951"/>
    <lineage>
        <taxon>Eukaryota</taxon>
        <taxon>Sar</taxon>
        <taxon>Alveolata</taxon>
        <taxon>Dinophyceae</taxon>
        <taxon>Suessiales</taxon>
        <taxon>Symbiodiniaceae</taxon>
        <taxon>Symbiodinium</taxon>
    </lineage>
</organism>